<reference evidence="7" key="5">
    <citation type="submission" date="2017-10" db="EMBL/GenBank/DDBJ databases">
        <authorList>
            <person name="Banno H."/>
            <person name="Chua N.-H."/>
        </authorList>
    </citation>
    <scope>NUCLEOTIDE SEQUENCE</scope>
    <source>
        <strain evidence="7">OMI</strain>
    </source>
</reference>
<dbReference type="PIRSF" id="PIRSF005859">
    <property type="entry name" value="PBR"/>
    <property type="match status" value="1"/>
</dbReference>
<evidence type="ECO:0000256" key="2">
    <source>
        <dbReference type="ARBA" id="ARBA00007524"/>
    </source>
</evidence>
<feature type="transmembrane region" description="Helical" evidence="6">
    <location>
        <begin position="59"/>
        <end position="81"/>
    </location>
</feature>
<comment type="caution">
    <text evidence="7">The sequence shown here is derived from an EMBL/GenBank/DDBJ whole genome shotgun (WGS) entry which is preliminary data.</text>
</comment>
<evidence type="ECO:0000256" key="1">
    <source>
        <dbReference type="ARBA" id="ARBA00004141"/>
    </source>
</evidence>
<dbReference type="Proteomes" id="UP000628109">
    <property type="component" value="Unassembled WGS sequence"/>
</dbReference>
<evidence type="ECO:0000256" key="4">
    <source>
        <dbReference type="ARBA" id="ARBA00022989"/>
    </source>
</evidence>
<keyword evidence="5 6" id="KW-0472">Membrane</keyword>
<feature type="transmembrane region" description="Helical" evidence="6">
    <location>
        <begin position="20"/>
        <end position="39"/>
    </location>
</feature>
<dbReference type="InterPro" id="IPR038330">
    <property type="entry name" value="TspO/MBR-related_sf"/>
</dbReference>
<feature type="transmembrane region" description="Helical" evidence="6">
    <location>
        <begin position="119"/>
        <end position="138"/>
    </location>
</feature>
<reference evidence="7 9" key="1">
    <citation type="journal article" date="2013" name="Biodegradation">
        <title>Occurrence of 4-tert-butylphenol (4-t-BP) biodegradation in an aquatic sample caused by the presence of Spirodela polyrrhiza and isolation of a 4-t-BP-utilizing bacterium.</title>
        <authorList>
            <person name="Ogata Y."/>
            <person name="Toyama T."/>
            <person name="Yu N."/>
            <person name="Wang X."/>
            <person name="Sei K."/>
            <person name="Ike M."/>
        </authorList>
    </citation>
    <scope>NUCLEOTIDE SEQUENCE [LARGE SCALE GENOMIC DNA]</scope>
    <source>
        <strain evidence="7 9">OMI</strain>
    </source>
</reference>
<accession>A0A292ZI09</accession>
<evidence type="ECO:0000256" key="5">
    <source>
        <dbReference type="ARBA" id="ARBA00023136"/>
    </source>
</evidence>
<reference evidence="8" key="3">
    <citation type="journal article" date="2014" name="Int. J. Syst. Evol. Microbiol.">
        <title>Complete genome of a new Firmicutes species belonging to the dominant human colonic microbiota ('Ruminococcus bicirculans') reveals two chromosomes and a selective capacity to utilize plant glucans.</title>
        <authorList>
            <consortium name="NISC Comparative Sequencing Program"/>
            <person name="Wegmann U."/>
            <person name="Louis P."/>
            <person name="Goesmann A."/>
            <person name="Henrissat B."/>
            <person name="Duncan S.H."/>
            <person name="Flint H.J."/>
        </authorList>
    </citation>
    <scope>NUCLEOTIDE SEQUENCE</scope>
    <source>
        <strain evidence="8">CCM 7327</strain>
    </source>
</reference>
<dbReference type="PANTHER" id="PTHR10057:SF0">
    <property type="entry name" value="TRANSLOCATOR PROTEIN"/>
    <property type="match status" value="1"/>
</dbReference>
<reference evidence="8" key="7">
    <citation type="submission" date="2024-05" db="EMBL/GenBank/DDBJ databases">
        <authorList>
            <person name="Sun Q."/>
            <person name="Sedlacek I."/>
        </authorList>
    </citation>
    <scope>NUCLEOTIDE SEQUENCE</scope>
    <source>
        <strain evidence="8">CCM 7327</strain>
    </source>
</reference>
<dbReference type="GO" id="GO:0016020">
    <property type="term" value="C:membrane"/>
    <property type="evidence" value="ECO:0007669"/>
    <property type="project" value="UniProtKB-SubCell"/>
</dbReference>
<evidence type="ECO:0000313" key="10">
    <source>
        <dbReference type="Proteomes" id="UP000628109"/>
    </source>
</evidence>
<dbReference type="FunFam" id="1.20.1260.100:FF:000001">
    <property type="entry name" value="translocator protein 2"/>
    <property type="match status" value="1"/>
</dbReference>
<keyword evidence="4 6" id="KW-1133">Transmembrane helix</keyword>
<reference evidence="10" key="6">
    <citation type="journal article" date="2019" name="Int. J. Syst. Evol. Microbiol.">
        <title>The Global Catalogue of Microorganisms (GCM) 10K type strain sequencing project: providing services to taxonomists for standard genome sequencing and annotation.</title>
        <authorList>
            <consortium name="The Broad Institute Genomics Platform"/>
            <consortium name="The Broad Institute Genome Sequencing Center for Infectious Disease"/>
            <person name="Wu L."/>
            <person name="Ma J."/>
        </authorList>
    </citation>
    <scope>NUCLEOTIDE SEQUENCE [LARGE SCALE GENOMIC DNA]</scope>
    <source>
        <strain evidence="10">CCM 7327</strain>
    </source>
</reference>
<keyword evidence="10" id="KW-1185">Reference proteome</keyword>
<keyword evidence="3 6" id="KW-0812">Transmembrane</keyword>
<sequence>MPMNEIASPGQLRLAYARWALVTVPAIVFLGFLSGKLANSGYGNRWFAALAKPELIPPGWVFGLAWTVLYILMALAFAIVLHARGARGRGIAIAAFIVQLGLNLLWSPLFFRAHLVDQALLLIVLLFLLVAVTTALFWRVRRVAGLLLLPYLCWLAFASYLNYEIGRLNPDAESLGKPALQTQI</sequence>
<proteinExistence type="inferred from homology"/>
<feature type="transmembrane region" description="Helical" evidence="6">
    <location>
        <begin position="93"/>
        <end position="113"/>
    </location>
</feature>
<gene>
    <name evidence="8" type="primary">crtK</name>
    <name evidence="8" type="ORF">GCM10019071_11270</name>
    <name evidence="7" type="ORF">SFOMI_3050</name>
</gene>
<organism evidence="7 9">
    <name type="scientific">Sphingobium fuliginis (strain ATCC 27551)</name>
    <dbReference type="NCBI Taxonomy" id="336203"/>
    <lineage>
        <taxon>Bacteria</taxon>
        <taxon>Pseudomonadati</taxon>
        <taxon>Pseudomonadota</taxon>
        <taxon>Alphaproteobacteria</taxon>
        <taxon>Sphingomonadales</taxon>
        <taxon>Sphingomonadaceae</taxon>
        <taxon>Sphingobium</taxon>
    </lineage>
</organism>
<dbReference type="EMBL" id="BEWI01000032">
    <property type="protein sequence ID" value="GAY22493.1"/>
    <property type="molecule type" value="Genomic_DNA"/>
</dbReference>
<dbReference type="Pfam" id="PF03073">
    <property type="entry name" value="TspO_MBR"/>
    <property type="match status" value="1"/>
</dbReference>
<comment type="similarity">
    <text evidence="2">Belongs to the TspO/BZRP family.</text>
</comment>
<evidence type="ECO:0000256" key="6">
    <source>
        <dbReference type="SAM" id="Phobius"/>
    </source>
</evidence>
<dbReference type="GO" id="GO:0033013">
    <property type="term" value="P:tetrapyrrole metabolic process"/>
    <property type="evidence" value="ECO:0007669"/>
    <property type="project" value="UniProtKB-ARBA"/>
</dbReference>
<dbReference type="Gene3D" id="1.20.1260.100">
    <property type="entry name" value="TspO/MBR protein"/>
    <property type="match status" value="1"/>
</dbReference>
<evidence type="ECO:0000313" key="7">
    <source>
        <dbReference type="EMBL" id="GAY22493.1"/>
    </source>
</evidence>
<dbReference type="CDD" id="cd15904">
    <property type="entry name" value="TSPO_MBR"/>
    <property type="match status" value="1"/>
</dbReference>
<comment type="subcellular location">
    <subcellularLocation>
        <location evidence="1">Membrane</location>
        <topology evidence="1">Multi-pass membrane protein</topology>
    </subcellularLocation>
</comment>
<dbReference type="InterPro" id="IPR004307">
    <property type="entry name" value="TspO_MBR"/>
</dbReference>
<evidence type="ECO:0000313" key="8">
    <source>
        <dbReference type="EMBL" id="GFZ84315.1"/>
    </source>
</evidence>
<evidence type="ECO:0000313" key="9">
    <source>
        <dbReference type="Proteomes" id="UP000221538"/>
    </source>
</evidence>
<reference evidence="7 9" key="2">
    <citation type="journal article" date="2013" name="Environ. Sci. Technol.">
        <title>The 4-tert-butylphenol-utilizing bacterium Sphingobium fuliginis OMI can degrade bisphenols via phenolic ring hydroxylation and meta-cleavage pathway.</title>
        <authorList>
            <person name="Ogata Y."/>
            <person name="Goda S."/>
            <person name="Toyama T."/>
            <person name="Sei K."/>
            <person name="Ike M."/>
        </authorList>
    </citation>
    <scope>NUCLEOTIDE SEQUENCE [LARGE SCALE GENOMIC DNA]</scope>
    <source>
        <strain evidence="7 9">OMI</strain>
    </source>
</reference>
<feature type="transmembrane region" description="Helical" evidence="6">
    <location>
        <begin position="145"/>
        <end position="163"/>
    </location>
</feature>
<dbReference type="AlphaFoldDB" id="A0A292ZI09"/>
<evidence type="ECO:0000256" key="3">
    <source>
        <dbReference type="ARBA" id="ARBA00022692"/>
    </source>
</evidence>
<dbReference type="EMBL" id="BMDU01000002">
    <property type="protein sequence ID" value="GFZ84315.1"/>
    <property type="molecule type" value="Genomic_DNA"/>
</dbReference>
<name>A0A292ZI09_SPHSA</name>
<protein>
    <submittedName>
        <fullName evidence="8">Sensory protein TspO</fullName>
    </submittedName>
</protein>
<reference evidence="7" key="4">
    <citation type="submission" date="2017-10" db="EMBL/GenBank/DDBJ databases">
        <title>Bioaugmenting a lab-scale membrane bioreactor with Sphingobium fuliginis OMI to degrade 4-tert-butylphenol.</title>
        <authorList>
            <person name="Takada K."/>
            <person name="Shiba T."/>
            <person name="Soda S."/>
            <person name="Inoue D."/>
            <person name="Miyake M."/>
            <person name="Eguchi M."/>
            <person name="Ike M."/>
        </authorList>
    </citation>
    <scope>NUCLEOTIDE SEQUENCE</scope>
    <source>
        <strain evidence="7">OMI</strain>
    </source>
</reference>
<dbReference type="PANTHER" id="PTHR10057">
    <property type="entry name" value="PERIPHERAL-TYPE BENZODIAZEPINE RECEPTOR"/>
    <property type="match status" value="1"/>
</dbReference>
<dbReference type="Proteomes" id="UP000221538">
    <property type="component" value="Unassembled WGS sequence"/>
</dbReference>